<dbReference type="GO" id="GO:0046872">
    <property type="term" value="F:metal ion binding"/>
    <property type="evidence" value="ECO:0007669"/>
    <property type="project" value="UniProtKB-KW"/>
</dbReference>
<dbReference type="Proteomes" id="UP000504630">
    <property type="component" value="Chromosome 24"/>
</dbReference>
<dbReference type="InterPro" id="IPR017441">
    <property type="entry name" value="Protein_kinase_ATP_BS"/>
</dbReference>
<dbReference type="PROSITE" id="PS00107">
    <property type="entry name" value="PROTEIN_KINASE_ATP"/>
    <property type="match status" value="1"/>
</dbReference>
<feature type="binding site" evidence="5">
    <location>
        <position position="164"/>
    </location>
    <ligand>
        <name>Mg(2+)</name>
        <dbReference type="ChEBI" id="CHEBI:18420"/>
    </ligand>
</feature>
<dbReference type="RefSeq" id="XP_029281197.1">
    <property type="nucleotide sequence ID" value="XM_029425337.1"/>
</dbReference>
<organism evidence="9 10">
    <name type="scientific">Cottoperca gobio</name>
    <name type="common">Frogmouth</name>
    <name type="synonym">Aphritis gobio</name>
    <dbReference type="NCBI Taxonomy" id="56716"/>
    <lineage>
        <taxon>Eukaryota</taxon>
        <taxon>Metazoa</taxon>
        <taxon>Chordata</taxon>
        <taxon>Craniata</taxon>
        <taxon>Vertebrata</taxon>
        <taxon>Euteleostomi</taxon>
        <taxon>Actinopterygii</taxon>
        <taxon>Neopterygii</taxon>
        <taxon>Teleostei</taxon>
        <taxon>Neoteleostei</taxon>
        <taxon>Acanthomorphata</taxon>
        <taxon>Eupercaria</taxon>
        <taxon>Perciformes</taxon>
        <taxon>Notothenioidei</taxon>
        <taxon>Bovichtidae</taxon>
        <taxon>Cottoperca</taxon>
    </lineage>
</organism>
<gene>
    <name evidence="10" type="primary">LOC115003517</name>
</gene>
<keyword evidence="5" id="KW-0460">Magnesium</keyword>
<dbReference type="SUPFAM" id="SSF56112">
    <property type="entry name" value="Protein kinase-like (PK-like)"/>
    <property type="match status" value="1"/>
</dbReference>
<keyword evidence="5" id="KW-0479">Metal-binding</keyword>
<dbReference type="GeneID" id="115003517"/>
<feature type="binding site" evidence="6">
    <location>
        <position position="46"/>
    </location>
    <ligand>
        <name>ATP</name>
        <dbReference type="ChEBI" id="CHEBI:30616"/>
    </ligand>
</feature>
<evidence type="ECO:0000256" key="6">
    <source>
        <dbReference type="PROSITE-ProRule" id="PRU10141"/>
    </source>
</evidence>
<dbReference type="InterPro" id="IPR001245">
    <property type="entry name" value="Ser-Thr/Tyr_kinase_cat_dom"/>
</dbReference>
<reference evidence="10" key="1">
    <citation type="submission" date="2025-08" db="UniProtKB">
        <authorList>
            <consortium name="RefSeq"/>
        </authorList>
    </citation>
    <scope>IDENTIFICATION</scope>
</reference>
<dbReference type="InterPro" id="IPR008271">
    <property type="entry name" value="Ser/Thr_kinase_AS"/>
</dbReference>
<dbReference type="InterPro" id="IPR000719">
    <property type="entry name" value="Prot_kinase_dom"/>
</dbReference>
<keyword evidence="1 7" id="KW-0808">Transferase</keyword>
<dbReference type="GO" id="GO:0005524">
    <property type="term" value="F:ATP binding"/>
    <property type="evidence" value="ECO:0007669"/>
    <property type="project" value="UniProtKB-UniRule"/>
</dbReference>
<dbReference type="InParanoid" id="A0A6J2P7F7"/>
<dbReference type="PANTHER" id="PTHR44329:SF297">
    <property type="entry name" value="RECEPTOR-INTERACTING SERINE_THREONINE-PROTEIN KINASE 3"/>
    <property type="match status" value="1"/>
</dbReference>
<evidence type="ECO:0000256" key="2">
    <source>
        <dbReference type="ARBA" id="ARBA00022741"/>
    </source>
</evidence>
<dbReference type="Pfam" id="PF07714">
    <property type="entry name" value="PK_Tyr_Ser-Thr"/>
    <property type="match status" value="1"/>
</dbReference>
<dbReference type="AlphaFoldDB" id="A0A6J2P7F7"/>
<evidence type="ECO:0000313" key="9">
    <source>
        <dbReference type="Proteomes" id="UP000504630"/>
    </source>
</evidence>
<evidence type="ECO:0000256" key="5">
    <source>
        <dbReference type="PIRSR" id="PIRSR000615-3"/>
    </source>
</evidence>
<dbReference type="GO" id="GO:0004706">
    <property type="term" value="F:JUN kinase kinase kinase activity"/>
    <property type="evidence" value="ECO:0007669"/>
    <property type="project" value="TreeGrafter"/>
</dbReference>
<protein>
    <submittedName>
        <fullName evidence="10">LOW QUALITY PROTEIN: receptor-interacting serine/threonine-protein kinase 3-like</fullName>
    </submittedName>
</protein>
<keyword evidence="9" id="KW-1185">Reference proteome</keyword>
<dbReference type="Gene3D" id="1.10.510.10">
    <property type="entry name" value="Transferase(Phosphotransferase) domain 1"/>
    <property type="match status" value="1"/>
</dbReference>
<keyword evidence="3 6" id="KW-0067">ATP-binding</keyword>
<feature type="active site" description="Proton acceptor" evidence="4">
    <location>
        <position position="146"/>
    </location>
</feature>
<sequence length="338" mass="37538">MAQSSRPAPKFIEDSSLECWKVIGSGGFGQIHKARHRQWGCDVAVKLLHYDNGSSASLLHEIKMMQQGSSPYVIHVLGVFRGRPPSSGPSTQIGLVMEFMERGSLASLQETLRGAPPRPLLFRLAHQVALGINFLHSLSPSLLHLDLKPPNVLLDDSLNAKLTDFGLSRIYYSITQGSKKDGEEGGTISYMPPEAFELSYRPTRASDIYSYGILLWSILTGKRPYEGKPPALVELRIPQGDRPCLDEISGQAAELSELTGLMELMKRCWAQIPKQRPSALDCTTETEGLYKMHKHAIDDAVYKVLKDLNLKEEEAMMEQLQSVQLTQASGWTMVESRG</sequence>
<feature type="binding site" evidence="5">
    <location>
        <position position="151"/>
    </location>
    <ligand>
        <name>Mg(2+)</name>
        <dbReference type="ChEBI" id="CHEBI:18420"/>
    </ligand>
</feature>
<dbReference type="SMART" id="SM00220">
    <property type="entry name" value="S_TKc"/>
    <property type="match status" value="1"/>
</dbReference>
<evidence type="ECO:0000256" key="7">
    <source>
        <dbReference type="RuleBase" id="RU000304"/>
    </source>
</evidence>
<proteinExistence type="inferred from homology"/>
<evidence type="ECO:0000256" key="3">
    <source>
        <dbReference type="ARBA" id="ARBA00022840"/>
    </source>
</evidence>
<dbReference type="InterPro" id="IPR051681">
    <property type="entry name" value="Ser/Thr_Kinases-Pseudokinases"/>
</dbReference>
<comment type="similarity">
    <text evidence="7">Belongs to the protein kinase superfamily.</text>
</comment>
<keyword evidence="1 7" id="KW-0723">Serine/threonine-protein kinase</keyword>
<dbReference type="InterPro" id="IPR011009">
    <property type="entry name" value="Kinase-like_dom_sf"/>
</dbReference>
<dbReference type="PROSITE" id="PS00108">
    <property type="entry name" value="PROTEIN_KINASE_ST"/>
    <property type="match status" value="1"/>
</dbReference>
<dbReference type="PANTHER" id="PTHR44329">
    <property type="entry name" value="SERINE/THREONINE-PROTEIN KINASE TNNI3K-RELATED"/>
    <property type="match status" value="1"/>
</dbReference>
<name>A0A6J2P7F7_COTGO</name>
<evidence type="ECO:0000256" key="1">
    <source>
        <dbReference type="ARBA" id="ARBA00022527"/>
    </source>
</evidence>
<dbReference type="KEGG" id="cgob:115003517"/>
<keyword evidence="2 6" id="KW-0547">Nucleotide-binding</keyword>
<feature type="domain" description="Protein kinase" evidence="8">
    <location>
        <begin position="17"/>
        <end position="289"/>
    </location>
</feature>
<evidence type="ECO:0000313" key="10">
    <source>
        <dbReference type="RefSeq" id="XP_029281197.1"/>
    </source>
</evidence>
<evidence type="ECO:0000256" key="4">
    <source>
        <dbReference type="PIRSR" id="PIRSR000615-1"/>
    </source>
</evidence>
<evidence type="ECO:0000259" key="8">
    <source>
        <dbReference type="PROSITE" id="PS50011"/>
    </source>
</evidence>
<dbReference type="OrthoDB" id="4062651at2759"/>
<keyword evidence="1 7" id="KW-0418">Kinase</keyword>
<dbReference type="PROSITE" id="PS50011">
    <property type="entry name" value="PROTEIN_KINASE_DOM"/>
    <property type="match status" value="1"/>
</dbReference>
<accession>A0A6J2P7F7</accession>